<name>A0A9D1J5K8_9BACT</name>
<dbReference type="Proteomes" id="UP000886744">
    <property type="component" value="Unassembled WGS sequence"/>
</dbReference>
<dbReference type="EMBL" id="DVHI01000005">
    <property type="protein sequence ID" value="HIR61926.1"/>
    <property type="molecule type" value="Genomic_DNA"/>
</dbReference>
<dbReference type="InterPro" id="IPR004013">
    <property type="entry name" value="PHP_dom"/>
</dbReference>
<dbReference type="GO" id="GO:0004401">
    <property type="term" value="F:histidinol-phosphatase activity"/>
    <property type="evidence" value="ECO:0007669"/>
    <property type="project" value="UniProtKB-UniRule"/>
</dbReference>
<evidence type="ECO:0000256" key="8">
    <source>
        <dbReference type="RuleBase" id="RU366003"/>
    </source>
</evidence>
<keyword evidence="5 8" id="KW-0378">Hydrolase</keyword>
<comment type="similarity">
    <text evidence="2 8">Belongs to the PHP hydrolase family. HisK subfamily.</text>
</comment>
<comment type="pathway">
    <text evidence="1 8">Amino-acid biosynthesis; L-histidine biosynthesis; L-histidine from 5-phospho-alpha-D-ribose 1-diphosphate: step 8/9.</text>
</comment>
<gene>
    <name evidence="10" type="ORF">IAC94_00170</name>
</gene>
<evidence type="ECO:0000256" key="6">
    <source>
        <dbReference type="ARBA" id="ARBA00023102"/>
    </source>
</evidence>
<evidence type="ECO:0000256" key="3">
    <source>
        <dbReference type="ARBA" id="ARBA00013085"/>
    </source>
</evidence>
<keyword evidence="4 8" id="KW-0028">Amino-acid biosynthesis</keyword>
<dbReference type="InterPro" id="IPR010140">
    <property type="entry name" value="Histidinol_P_phosphatase_HisJ"/>
</dbReference>
<dbReference type="GO" id="GO:0005737">
    <property type="term" value="C:cytoplasm"/>
    <property type="evidence" value="ECO:0007669"/>
    <property type="project" value="TreeGrafter"/>
</dbReference>
<reference evidence="10" key="1">
    <citation type="submission" date="2020-10" db="EMBL/GenBank/DDBJ databases">
        <authorList>
            <person name="Gilroy R."/>
        </authorList>
    </citation>
    <scope>NUCLEOTIDE SEQUENCE</scope>
    <source>
        <strain evidence="10">ChiHjej13B12-12457</strain>
    </source>
</reference>
<dbReference type="PANTHER" id="PTHR21039">
    <property type="entry name" value="HISTIDINOL PHOSPHATASE-RELATED"/>
    <property type="match status" value="1"/>
</dbReference>
<accession>A0A9D1J5K8</accession>
<dbReference type="InterPro" id="IPR003141">
    <property type="entry name" value="Pol/His_phosphatase_N"/>
</dbReference>
<dbReference type="SUPFAM" id="SSF89550">
    <property type="entry name" value="PHP domain-like"/>
    <property type="match status" value="1"/>
</dbReference>
<proteinExistence type="inferred from homology"/>
<dbReference type="NCBIfam" id="TIGR01856">
    <property type="entry name" value="hisJ_fam"/>
    <property type="match status" value="1"/>
</dbReference>
<dbReference type="EC" id="3.1.3.15" evidence="3 8"/>
<protein>
    <recommendedName>
        <fullName evidence="3 8">Histidinol-phosphatase</fullName>
        <shortName evidence="8">HolPase</shortName>
        <ecNumber evidence="3 8">3.1.3.15</ecNumber>
    </recommendedName>
</protein>
<dbReference type="PANTHER" id="PTHR21039:SF0">
    <property type="entry name" value="HISTIDINOL-PHOSPHATASE"/>
    <property type="match status" value="1"/>
</dbReference>
<organism evidence="10 11">
    <name type="scientific">Candidatus Coprenecus avistercoris</name>
    <dbReference type="NCBI Taxonomy" id="2840730"/>
    <lineage>
        <taxon>Bacteria</taxon>
        <taxon>Pseudomonadati</taxon>
        <taxon>Bacteroidota</taxon>
        <taxon>Bacteroidia</taxon>
        <taxon>Bacteroidales</taxon>
        <taxon>Rikenellaceae</taxon>
        <taxon>Rikenellaceae incertae sedis</taxon>
        <taxon>Candidatus Coprenecus</taxon>
    </lineage>
</organism>
<evidence type="ECO:0000256" key="5">
    <source>
        <dbReference type="ARBA" id="ARBA00022801"/>
    </source>
</evidence>
<dbReference type="Pfam" id="PF02811">
    <property type="entry name" value="PHP"/>
    <property type="match status" value="1"/>
</dbReference>
<evidence type="ECO:0000313" key="10">
    <source>
        <dbReference type="EMBL" id="HIR61926.1"/>
    </source>
</evidence>
<dbReference type="InterPro" id="IPR016195">
    <property type="entry name" value="Pol/histidinol_Pase-like"/>
</dbReference>
<evidence type="ECO:0000313" key="11">
    <source>
        <dbReference type="Proteomes" id="UP000886744"/>
    </source>
</evidence>
<sequence>MERRYFDNHTHSYFSADSRMSIDDAVKVAYERGLRGICLTDHLDFDAPPGVTEFTFEVPAQQEAIDAEVEYFGLNGRGGRYGDFQLLKGVEIGLQDKSMPRIRKVLEDYRYDCVIGSLHLIDGHDPYFGDYYRPYTYRYAYGHYLEEFARLIRVMPDFDILGHYDYITRYPDYKETTIHYSEFGDAMDAILTFLAENGKTMEINTKTYQLYRGRRPELDLAVLRRFRELGGEALSFGSDAHEITRLGDRFDWCREMALAAGFKYEVYFRGRKPEYIAL</sequence>
<dbReference type="GO" id="GO:0000105">
    <property type="term" value="P:L-histidine biosynthetic process"/>
    <property type="evidence" value="ECO:0007669"/>
    <property type="project" value="UniProtKB-UniRule"/>
</dbReference>
<keyword evidence="6 8" id="KW-0368">Histidine biosynthesis</keyword>
<dbReference type="AlphaFoldDB" id="A0A9D1J5K8"/>
<evidence type="ECO:0000256" key="2">
    <source>
        <dbReference type="ARBA" id="ARBA00009152"/>
    </source>
</evidence>
<dbReference type="SMART" id="SM00481">
    <property type="entry name" value="POLIIIAc"/>
    <property type="match status" value="1"/>
</dbReference>
<evidence type="ECO:0000259" key="9">
    <source>
        <dbReference type="SMART" id="SM00481"/>
    </source>
</evidence>
<reference evidence="10" key="2">
    <citation type="journal article" date="2021" name="PeerJ">
        <title>Extensive microbial diversity within the chicken gut microbiome revealed by metagenomics and culture.</title>
        <authorList>
            <person name="Gilroy R."/>
            <person name="Ravi A."/>
            <person name="Getino M."/>
            <person name="Pursley I."/>
            <person name="Horton D.L."/>
            <person name="Alikhan N.F."/>
            <person name="Baker D."/>
            <person name="Gharbi K."/>
            <person name="Hall N."/>
            <person name="Watson M."/>
            <person name="Adriaenssens E.M."/>
            <person name="Foster-Nyarko E."/>
            <person name="Jarju S."/>
            <person name="Secka A."/>
            <person name="Antonio M."/>
            <person name="Oren A."/>
            <person name="Chaudhuri R.R."/>
            <person name="La Ragione R."/>
            <person name="Hildebrand F."/>
            <person name="Pallen M.J."/>
        </authorList>
    </citation>
    <scope>NUCLEOTIDE SEQUENCE</scope>
    <source>
        <strain evidence="10">ChiHjej13B12-12457</strain>
    </source>
</reference>
<comment type="caution">
    <text evidence="10">The sequence shown here is derived from an EMBL/GenBank/DDBJ whole genome shotgun (WGS) entry which is preliminary data.</text>
</comment>
<evidence type="ECO:0000256" key="1">
    <source>
        <dbReference type="ARBA" id="ARBA00004970"/>
    </source>
</evidence>
<comment type="catalytic activity">
    <reaction evidence="7 8">
        <text>L-histidinol phosphate + H2O = L-histidinol + phosphate</text>
        <dbReference type="Rhea" id="RHEA:14465"/>
        <dbReference type="ChEBI" id="CHEBI:15377"/>
        <dbReference type="ChEBI" id="CHEBI:43474"/>
        <dbReference type="ChEBI" id="CHEBI:57699"/>
        <dbReference type="ChEBI" id="CHEBI:57980"/>
        <dbReference type="EC" id="3.1.3.15"/>
    </reaction>
</comment>
<dbReference type="Gene3D" id="3.20.20.140">
    <property type="entry name" value="Metal-dependent hydrolases"/>
    <property type="match status" value="1"/>
</dbReference>
<feature type="domain" description="Polymerase/histidinol phosphatase N-terminal" evidence="9">
    <location>
        <begin position="6"/>
        <end position="96"/>
    </location>
</feature>
<evidence type="ECO:0000256" key="4">
    <source>
        <dbReference type="ARBA" id="ARBA00022605"/>
    </source>
</evidence>
<evidence type="ECO:0000256" key="7">
    <source>
        <dbReference type="ARBA" id="ARBA00049158"/>
    </source>
</evidence>